<reference evidence="2 3" key="1">
    <citation type="submission" date="2015-10" db="EMBL/GenBank/DDBJ databases">
        <title>Genome analyses suggest a sexual origin of heterokaryosis in a supposedly ancient asexual fungus.</title>
        <authorList>
            <person name="Ropars J."/>
            <person name="Sedzielewska K."/>
            <person name="Noel J."/>
            <person name="Charron P."/>
            <person name="Farinelli L."/>
            <person name="Marton T."/>
            <person name="Kruger M."/>
            <person name="Pelin A."/>
            <person name="Brachmann A."/>
            <person name="Corradi N."/>
        </authorList>
    </citation>
    <scope>NUCLEOTIDE SEQUENCE [LARGE SCALE GENOMIC DNA]</scope>
    <source>
        <strain evidence="2 3">A4</strain>
    </source>
</reference>
<feature type="region of interest" description="Disordered" evidence="1">
    <location>
        <begin position="1"/>
        <end position="131"/>
    </location>
</feature>
<feature type="compositionally biased region" description="Acidic residues" evidence="1">
    <location>
        <begin position="38"/>
        <end position="68"/>
    </location>
</feature>
<evidence type="ECO:0000313" key="2">
    <source>
        <dbReference type="EMBL" id="PKY63591.1"/>
    </source>
</evidence>
<feature type="compositionally biased region" description="Low complexity" evidence="1">
    <location>
        <begin position="78"/>
        <end position="88"/>
    </location>
</feature>
<dbReference type="EMBL" id="LLXI01011043">
    <property type="protein sequence ID" value="PKY63591.1"/>
    <property type="molecule type" value="Genomic_DNA"/>
</dbReference>
<name>A0A2I1HXH6_9GLOM</name>
<comment type="caution">
    <text evidence="2">The sequence shown here is derived from an EMBL/GenBank/DDBJ whole genome shotgun (WGS) entry which is preliminary data.</text>
</comment>
<feature type="compositionally biased region" description="Acidic residues" evidence="1">
    <location>
        <begin position="111"/>
        <end position="120"/>
    </location>
</feature>
<feature type="non-terminal residue" evidence="2">
    <location>
        <position position="1"/>
    </location>
</feature>
<evidence type="ECO:0000256" key="1">
    <source>
        <dbReference type="SAM" id="MobiDB-lite"/>
    </source>
</evidence>
<keyword evidence="3" id="KW-1185">Reference proteome</keyword>
<organism evidence="2 3">
    <name type="scientific">Rhizophagus irregularis</name>
    <dbReference type="NCBI Taxonomy" id="588596"/>
    <lineage>
        <taxon>Eukaryota</taxon>
        <taxon>Fungi</taxon>
        <taxon>Fungi incertae sedis</taxon>
        <taxon>Mucoromycota</taxon>
        <taxon>Glomeromycotina</taxon>
        <taxon>Glomeromycetes</taxon>
        <taxon>Glomerales</taxon>
        <taxon>Glomeraceae</taxon>
        <taxon>Rhizophagus</taxon>
    </lineage>
</organism>
<dbReference type="Proteomes" id="UP000234323">
    <property type="component" value="Unassembled WGS sequence"/>
</dbReference>
<proteinExistence type="predicted"/>
<accession>A0A2I1HXH6</accession>
<dbReference type="AlphaFoldDB" id="A0A2I1HXH6"/>
<gene>
    <name evidence="2" type="ORF">RhiirA4_495363</name>
</gene>
<feature type="compositionally biased region" description="Acidic residues" evidence="1">
    <location>
        <begin position="93"/>
        <end position="103"/>
    </location>
</feature>
<evidence type="ECO:0000313" key="3">
    <source>
        <dbReference type="Proteomes" id="UP000234323"/>
    </source>
</evidence>
<sequence length="159" mass="18098">EKPVEEKPAPVIHKTPPPVPPKPDCLKVKPAPVIKEEPVEEPDQEDTPPTEESVPEADDDYDVLDDLLSDSAPKQQLESPVSPVSVVKSDPEPVPEEQLDPAPEEQPIPEPDTEPEDDRDPEPKQGTKAHWAWYERHRWDRKPWVKNSKNHTFDDLYNT</sequence>
<feature type="non-terminal residue" evidence="2">
    <location>
        <position position="159"/>
    </location>
</feature>
<protein>
    <submittedName>
        <fullName evidence="2">Uncharacterized protein</fullName>
    </submittedName>
</protein>